<dbReference type="Pfam" id="PF13976">
    <property type="entry name" value="gag_pre-integrs"/>
    <property type="match status" value="1"/>
</dbReference>
<dbReference type="Proteomes" id="UP000215914">
    <property type="component" value="Chromosome 10"/>
</dbReference>
<sequence length="175" mass="20008">MSKDLKTRAPILRCNSTGDLYPLTEPLPLPSTQPSAFVAVPQDRWHQRLGHPGKHLLQSLKLSSFVDFGKFNNTLCQSCVFGKSVKLPFYDSINNTHSAFDIIHSDLWTSPVLSTGGHKYYILLLDNFTNFLWTYPISTKSQVFHTFSTSHNLIHTQFKRKIKQFQCDNGKEYAN</sequence>
<dbReference type="PROSITE" id="PS50994">
    <property type="entry name" value="INTEGRASE"/>
    <property type="match status" value="1"/>
</dbReference>
<dbReference type="AlphaFoldDB" id="A0A251TLB0"/>
<evidence type="ECO:0000313" key="2">
    <source>
        <dbReference type="EMBL" id="OTG10771.1"/>
    </source>
</evidence>
<reference evidence="3" key="1">
    <citation type="journal article" date="2017" name="Nature">
        <title>The sunflower genome provides insights into oil metabolism, flowering and Asterid evolution.</title>
        <authorList>
            <person name="Badouin H."/>
            <person name="Gouzy J."/>
            <person name="Grassa C.J."/>
            <person name="Murat F."/>
            <person name="Staton S.E."/>
            <person name="Cottret L."/>
            <person name="Lelandais-Briere C."/>
            <person name="Owens G.L."/>
            <person name="Carrere S."/>
            <person name="Mayjonade B."/>
            <person name="Legrand L."/>
            <person name="Gill N."/>
            <person name="Kane N.C."/>
            <person name="Bowers J.E."/>
            <person name="Hubner S."/>
            <person name="Bellec A."/>
            <person name="Berard A."/>
            <person name="Berges H."/>
            <person name="Blanchet N."/>
            <person name="Boniface M.C."/>
            <person name="Brunel D."/>
            <person name="Catrice O."/>
            <person name="Chaidir N."/>
            <person name="Claudel C."/>
            <person name="Donnadieu C."/>
            <person name="Faraut T."/>
            <person name="Fievet G."/>
            <person name="Helmstetter N."/>
            <person name="King M."/>
            <person name="Knapp S.J."/>
            <person name="Lai Z."/>
            <person name="Le Paslier M.C."/>
            <person name="Lippi Y."/>
            <person name="Lorenzon L."/>
            <person name="Mandel J.R."/>
            <person name="Marage G."/>
            <person name="Marchand G."/>
            <person name="Marquand E."/>
            <person name="Bret-Mestries E."/>
            <person name="Morien E."/>
            <person name="Nambeesan S."/>
            <person name="Nguyen T."/>
            <person name="Pegot-Espagnet P."/>
            <person name="Pouilly N."/>
            <person name="Raftis F."/>
            <person name="Sallet E."/>
            <person name="Schiex T."/>
            <person name="Thomas J."/>
            <person name="Vandecasteele C."/>
            <person name="Vares D."/>
            <person name="Vear F."/>
            <person name="Vautrin S."/>
            <person name="Crespi M."/>
            <person name="Mangin B."/>
            <person name="Burke J.M."/>
            <person name="Salse J."/>
            <person name="Munos S."/>
            <person name="Vincourt P."/>
            <person name="Rieseberg L.H."/>
            <person name="Langlade N.B."/>
        </authorList>
    </citation>
    <scope>NUCLEOTIDE SEQUENCE [LARGE SCALE GENOMIC DNA]</scope>
    <source>
        <strain evidence="3">cv. SF193</strain>
    </source>
</reference>
<gene>
    <name evidence="2" type="ORF">HannXRQ_Chr10g0291351</name>
</gene>
<protein>
    <submittedName>
        <fullName evidence="2">Putative ribonuclease H-like domain, GAG-pre-integrase domain protein</fullName>
    </submittedName>
</protein>
<dbReference type="EMBL" id="CM007899">
    <property type="protein sequence ID" value="OTG10771.1"/>
    <property type="molecule type" value="Genomic_DNA"/>
</dbReference>
<dbReference type="SUPFAM" id="SSF53098">
    <property type="entry name" value="Ribonuclease H-like"/>
    <property type="match status" value="1"/>
</dbReference>
<dbReference type="PANTHER" id="PTHR42648">
    <property type="entry name" value="TRANSPOSASE, PUTATIVE-RELATED"/>
    <property type="match status" value="1"/>
</dbReference>
<dbReference type="InterPro" id="IPR039537">
    <property type="entry name" value="Retrotran_Ty1/copia-like"/>
</dbReference>
<dbReference type="OMA" id="RIMRCES"/>
<accession>A0A251TLB0</accession>
<dbReference type="InterPro" id="IPR001584">
    <property type="entry name" value="Integrase_cat-core"/>
</dbReference>
<evidence type="ECO:0000313" key="3">
    <source>
        <dbReference type="Proteomes" id="UP000215914"/>
    </source>
</evidence>
<organism evidence="2 3">
    <name type="scientific">Helianthus annuus</name>
    <name type="common">Common sunflower</name>
    <dbReference type="NCBI Taxonomy" id="4232"/>
    <lineage>
        <taxon>Eukaryota</taxon>
        <taxon>Viridiplantae</taxon>
        <taxon>Streptophyta</taxon>
        <taxon>Embryophyta</taxon>
        <taxon>Tracheophyta</taxon>
        <taxon>Spermatophyta</taxon>
        <taxon>Magnoliopsida</taxon>
        <taxon>eudicotyledons</taxon>
        <taxon>Gunneridae</taxon>
        <taxon>Pentapetalae</taxon>
        <taxon>asterids</taxon>
        <taxon>campanulids</taxon>
        <taxon>Asterales</taxon>
        <taxon>Asteraceae</taxon>
        <taxon>Asteroideae</taxon>
        <taxon>Heliantheae alliance</taxon>
        <taxon>Heliantheae</taxon>
        <taxon>Helianthus</taxon>
    </lineage>
</organism>
<dbReference type="STRING" id="4232.A0A251TLB0"/>
<keyword evidence="3" id="KW-1185">Reference proteome</keyword>
<dbReference type="GO" id="GO:0003676">
    <property type="term" value="F:nucleic acid binding"/>
    <property type="evidence" value="ECO:0007669"/>
    <property type="project" value="InterPro"/>
</dbReference>
<dbReference type="InterPro" id="IPR012337">
    <property type="entry name" value="RNaseH-like_sf"/>
</dbReference>
<dbReference type="InterPro" id="IPR025724">
    <property type="entry name" value="GAG-pre-integrase_dom"/>
</dbReference>
<dbReference type="Gene3D" id="3.30.420.10">
    <property type="entry name" value="Ribonuclease H-like superfamily/Ribonuclease H"/>
    <property type="match status" value="1"/>
</dbReference>
<name>A0A251TLB0_HELAN</name>
<evidence type="ECO:0000259" key="1">
    <source>
        <dbReference type="PROSITE" id="PS50994"/>
    </source>
</evidence>
<dbReference type="PANTHER" id="PTHR42648:SF30">
    <property type="entry name" value="RIBONUCLEASE H-LIKE DOMAIN, GAG-PRE-INTEGRASE DOMAIN PROTEIN-RELATED"/>
    <property type="match status" value="1"/>
</dbReference>
<dbReference type="InterPro" id="IPR036397">
    <property type="entry name" value="RNaseH_sf"/>
</dbReference>
<feature type="domain" description="Integrase catalytic" evidence="1">
    <location>
        <begin position="84"/>
        <end position="175"/>
    </location>
</feature>
<dbReference type="InParanoid" id="A0A251TLB0"/>
<dbReference type="GO" id="GO:0015074">
    <property type="term" value="P:DNA integration"/>
    <property type="evidence" value="ECO:0007669"/>
    <property type="project" value="InterPro"/>
</dbReference>
<proteinExistence type="predicted"/>